<protein>
    <submittedName>
        <fullName evidence="3">Efflux RND transporter permease subunit</fullName>
    </submittedName>
</protein>
<dbReference type="Gene3D" id="3.30.70.1430">
    <property type="entry name" value="Multidrug efflux transporter AcrB pore domain"/>
    <property type="match status" value="2"/>
</dbReference>
<keyword evidence="2" id="KW-1133">Transmembrane helix</keyword>
<feature type="transmembrane region" description="Helical" evidence="2">
    <location>
        <begin position="977"/>
        <end position="1000"/>
    </location>
</feature>
<dbReference type="RefSeq" id="WP_264515813.1">
    <property type="nucleotide sequence ID" value="NZ_JAPDDR010000013.1"/>
</dbReference>
<dbReference type="SUPFAM" id="SSF82866">
    <property type="entry name" value="Multidrug efflux transporter AcrB transmembrane domain"/>
    <property type="match status" value="2"/>
</dbReference>
<feature type="transmembrane region" description="Helical" evidence="2">
    <location>
        <begin position="505"/>
        <end position="529"/>
    </location>
</feature>
<reference evidence="3" key="1">
    <citation type="submission" date="2022-10" db="EMBL/GenBank/DDBJ databases">
        <title>Luteolibacter sp. GHJ8, whole genome shotgun sequencing project.</title>
        <authorList>
            <person name="Zhao G."/>
            <person name="Shen L."/>
        </authorList>
    </citation>
    <scope>NUCLEOTIDE SEQUENCE</scope>
    <source>
        <strain evidence="3">GHJ8</strain>
    </source>
</reference>
<keyword evidence="1" id="KW-0175">Coiled coil</keyword>
<dbReference type="SUPFAM" id="SSF82714">
    <property type="entry name" value="Multidrug efflux transporter AcrB TolC docking domain, DN and DC subdomains"/>
    <property type="match status" value="2"/>
</dbReference>
<dbReference type="Proteomes" id="UP001165653">
    <property type="component" value="Unassembled WGS sequence"/>
</dbReference>
<dbReference type="PANTHER" id="PTHR32063">
    <property type="match status" value="1"/>
</dbReference>
<feature type="transmembrane region" description="Helical" evidence="2">
    <location>
        <begin position="429"/>
        <end position="449"/>
    </location>
</feature>
<keyword evidence="2" id="KW-0472">Membrane</keyword>
<organism evidence="3 4">
    <name type="scientific">Luteolibacter rhizosphaerae</name>
    <dbReference type="NCBI Taxonomy" id="2989719"/>
    <lineage>
        <taxon>Bacteria</taxon>
        <taxon>Pseudomonadati</taxon>
        <taxon>Verrucomicrobiota</taxon>
        <taxon>Verrucomicrobiia</taxon>
        <taxon>Verrucomicrobiales</taxon>
        <taxon>Verrucomicrobiaceae</taxon>
        <taxon>Luteolibacter</taxon>
    </lineage>
</organism>
<keyword evidence="4" id="KW-1185">Reference proteome</keyword>
<evidence type="ECO:0000256" key="1">
    <source>
        <dbReference type="SAM" id="Coils"/>
    </source>
</evidence>
<dbReference type="EMBL" id="JAPDDR010000013">
    <property type="protein sequence ID" value="MCW1916243.1"/>
    <property type="molecule type" value="Genomic_DNA"/>
</dbReference>
<name>A0ABT3G8Q7_9BACT</name>
<accession>A0ABT3G8Q7</accession>
<keyword evidence="2" id="KW-0812">Transmembrane</keyword>
<gene>
    <name evidence="3" type="ORF">OJ996_21815</name>
</gene>
<dbReference type="SUPFAM" id="SSF82693">
    <property type="entry name" value="Multidrug efflux transporter AcrB pore domain, PN1, PN2, PC1 and PC2 subdomains"/>
    <property type="match status" value="2"/>
</dbReference>
<evidence type="ECO:0000256" key="2">
    <source>
        <dbReference type="SAM" id="Phobius"/>
    </source>
</evidence>
<dbReference type="Pfam" id="PF00873">
    <property type="entry name" value="ACR_tran"/>
    <property type="match status" value="2"/>
</dbReference>
<evidence type="ECO:0000313" key="3">
    <source>
        <dbReference type="EMBL" id="MCW1916243.1"/>
    </source>
</evidence>
<feature type="transmembrane region" description="Helical" evidence="2">
    <location>
        <begin position="1054"/>
        <end position="1080"/>
    </location>
</feature>
<feature type="transmembrane region" description="Helical" evidence="2">
    <location>
        <begin position="1021"/>
        <end position="1042"/>
    </location>
</feature>
<dbReference type="PRINTS" id="PR00702">
    <property type="entry name" value="ACRIFLAVINRP"/>
</dbReference>
<evidence type="ECO:0000313" key="4">
    <source>
        <dbReference type="Proteomes" id="UP001165653"/>
    </source>
</evidence>
<dbReference type="InterPro" id="IPR001036">
    <property type="entry name" value="Acrflvin-R"/>
</dbReference>
<feature type="transmembrane region" description="Helical" evidence="2">
    <location>
        <begin position="469"/>
        <end position="493"/>
    </location>
</feature>
<comment type="caution">
    <text evidence="3">The sequence shown here is derived from an EMBL/GenBank/DDBJ whole genome shotgun (WGS) entry which is preliminary data.</text>
</comment>
<sequence>MKGLIEFWARNKVAANFLMIALFAGGLVTWIRLKKEIFPEISANFITVNTPYPNATPEEVEKGVCVPVEEAIQDLDGIERLTSTSAEGVGVVVVEVASGKDTRKVLNDVKSRVDAIQNFAESVEKPIIADVLLKHQVMSLAVTADTDERTLRAIAEDVRDDLLAYRAQPPGDIWAKEHGREPEGGWEKFQAFFKNGWPAAKHRVGSAVLDEARITQIELAGVRDHEISIEVSENTLKEYGLTFEQVANAVRATSIDLPGGSVRTKAGEILIRAQNRRYEAAEIETITVVTRPDGTVVKLGDIAKVVDGFKEEDLYSRYDGHPAIILNIFRTGEEDTLRVAQLVRDFVAEKELHVPKGVNLEIWNDESVLLQGRIDLLLEDGFQGFILVYIALALFLRPALAFHVALGIPIAFAGALLALPYGDISLNMISLFAFILVLGIVTDDAIVVGERVNERIEQGEPAHLAAPRGTWEVMSVAAFGVFTTMIAFMPMFGVQGVSGNIWRQIPWIVIPVLIVSLIETNLILPAHLSHLKPVNPNHPNRFLRLQRKIAGTLDLFVQHVYGPLLRWLVEWRHATVATFAAILFITLGLLGSGRLIKFEFMPRVEAEVISAKLTLPNGVPVEVTEAAIRKIEEAALAIQREVQDEKGRPIIKHALSSVGSQPYTPGLSFSASKGVNVGEVTVELQGADSRNKPELLADAIIADWRKRVGAIPGAVELSFQLQTSAGGNAVDLELTGPDMEELDEAAEFVKEQLATRNGIIDIGDSNLDGKREVKLGVTQTGEALGLRLDTIARQVRQAFYGEEVQRLQRGRDEVRVYVRYPYEERRSLQNLSDMRIRTQEGEEIPFGEVANAEEGRGYAVIRRANRFRSISVTADIDRTNPNANANEVVEWMKTDLFPAMHSKFPSVMWGFQGEQKDQRESVSDLSKGFVLALFGIFMVLALPLRSYTQPLIVMCVIPFGMIGAVIGHIMFQMNFSVMSIIGVIALAGVVINESLVLVEFMNRYRREGHTVKEAVHRGGKARFTPIFLTSVTSFIGLLPMITETSVQAKFLIPMAVSLAFGGLINLFNTLLLVPCVYCLFEDIRARIYTKEALKRHEEELIRDANEHALEGNA</sequence>
<dbReference type="Gene3D" id="3.30.70.1440">
    <property type="entry name" value="Multidrug efflux transporter AcrB pore domain"/>
    <property type="match status" value="1"/>
</dbReference>
<feature type="transmembrane region" description="Helical" evidence="2">
    <location>
        <begin position="576"/>
        <end position="596"/>
    </location>
</feature>
<dbReference type="InterPro" id="IPR027463">
    <property type="entry name" value="AcrB_DN_DC_subdom"/>
</dbReference>
<feature type="coiled-coil region" evidence="1">
    <location>
        <begin position="621"/>
        <end position="648"/>
    </location>
</feature>
<feature type="transmembrane region" description="Helical" evidence="2">
    <location>
        <begin position="951"/>
        <end position="971"/>
    </location>
</feature>
<dbReference type="Gene3D" id="1.20.1640.10">
    <property type="entry name" value="Multidrug efflux transporter AcrB transmembrane domain"/>
    <property type="match status" value="3"/>
</dbReference>
<dbReference type="PANTHER" id="PTHR32063:SF33">
    <property type="entry name" value="RND SUPERFAMILY EFFLUX PUMP PERMEASE COMPONENT"/>
    <property type="match status" value="1"/>
</dbReference>
<feature type="transmembrane region" description="Helical" evidence="2">
    <location>
        <begin position="402"/>
        <end position="422"/>
    </location>
</feature>
<proteinExistence type="predicted"/>
<dbReference type="Gene3D" id="3.30.70.1320">
    <property type="entry name" value="Multidrug efflux transporter AcrB pore domain like"/>
    <property type="match status" value="2"/>
</dbReference>
<dbReference type="Gene3D" id="3.30.2090.10">
    <property type="entry name" value="Multidrug efflux transporter AcrB TolC docking domain, DN and DC subdomains"/>
    <property type="match status" value="2"/>
</dbReference>
<feature type="transmembrane region" description="Helical" evidence="2">
    <location>
        <begin position="13"/>
        <end position="33"/>
    </location>
</feature>